<gene>
    <name evidence="2" type="ORF">HNQ75_002558</name>
</gene>
<evidence type="ECO:0000256" key="1">
    <source>
        <dbReference type="SAM" id="MobiDB-lite"/>
    </source>
</evidence>
<keyword evidence="3" id="KW-1185">Reference proteome</keyword>
<feature type="compositionally biased region" description="Basic and acidic residues" evidence="1">
    <location>
        <begin position="14"/>
        <end position="34"/>
    </location>
</feature>
<dbReference type="AlphaFoldDB" id="A0A7X0DDY8"/>
<dbReference type="RefSeq" id="WP_077549843.1">
    <property type="nucleotide sequence ID" value="NZ_CANLQM010000001.1"/>
</dbReference>
<dbReference type="Proteomes" id="UP000535501">
    <property type="component" value="Unassembled WGS sequence"/>
</dbReference>
<evidence type="ECO:0000313" key="2">
    <source>
        <dbReference type="EMBL" id="MBB6180576.1"/>
    </source>
</evidence>
<comment type="caution">
    <text evidence="2">The sequence shown here is derived from an EMBL/GenBank/DDBJ whole genome shotgun (WGS) entry which is preliminary data.</text>
</comment>
<evidence type="ECO:0000313" key="3">
    <source>
        <dbReference type="Proteomes" id="UP000535501"/>
    </source>
</evidence>
<feature type="region of interest" description="Disordered" evidence="1">
    <location>
        <begin position="1"/>
        <end position="89"/>
    </location>
</feature>
<organism evidence="2 3">
    <name type="scientific">Pseudorhizobium flavum</name>
    <dbReference type="NCBI Taxonomy" id="1335061"/>
    <lineage>
        <taxon>Bacteria</taxon>
        <taxon>Pseudomonadati</taxon>
        <taxon>Pseudomonadota</taxon>
        <taxon>Alphaproteobacteria</taxon>
        <taxon>Hyphomicrobiales</taxon>
        <taxon>Rhizobiaceae</taxon>
        <taxon>Rhizobium/Agrobacterium group</taxon>
        <taxon>Pseudorhizobium</taxon>
    </lineage>
</organism>
<proteinExistence type="predicted"/>
<dbReference type="EMBL" id="JACHEJ010000006">
    <property type="protein sequence ID" value="MBB6180576.1"/>
    <property type="molecule type" value="Genomic_DNA"/>
</dbReference>
<accession>A0A7X0DDY8</accession>
<reference evidence="2 3" key="1">
    <citation type="submission" date="2020-08" db="EMBL/GenBank/DDBJ databases">
        <title>Genomic Encyclopedia of Type Strains, Phase IV (KMG-IV): sequencing the most valuable type-strain genomes for metagenomic binning, comparative biology and taxonomic classification.</title>
        <authorList>
            <person name="Goeker M."/>
        </authorList>
    </citation>
    <scope>NUCLEOTIDE SEQUENCE [LARGE SCALE GENOMIC DNA]</scope>
    <source>
        <strain evidence="2 3">DSM 102134</strain>
    </source>
</reference>
<feature type="compositionally biased region" description="Basic and acidic residues" evidence="1">
    <location>
        <begin position="44"/>
        <end position="89"/>
    </location>
</feature>
<sequence>MSKDQTLSGGYRNEALRDARDVPSDRPHSADNRESPSAATAEDAYGRNEMSKAWARESYRADYKRAGTGRRNEFGSKRVDGRETKREPE</sequence>
<protein>
    <submittedName>
        <fullName evidence="2">Uncharacterized protein</fullName>
    </submittedName>
</protein>
<name>A0A7X0DDY8_9HYPH</name>